<dbReference type="HOGENOM" id="CLU_036378_0_0_0"/>
<dbReference type="InterPro" id="IPR010792">
    <property type="entry name" value="DUF1389"/>
</dbReference>
<keyword evidence="3" id="KW-1185">Reference proteome</keyword>
<dbReference type="OrthoDB" id="17520at2"/>
<gene>
    <name evidence="2" type="ordered locus">CAB420</name>
</gene>
<evidence type="ECO:0000313" key="3">
    <source>
        <dbReference type="Proteomes" id="UP000001012"/>
    </source>
</evidence>
<sequence length="435" mass="51119">MQASNLFVSQILPKQEVVCRYMQTKRPTPSQIIILIVLSILFIISGLIFLSILPSYVNIIISLLCAGMSWCILSFVTAQIIIKYSQPKYKHIPFGFRYVIKSEFPKVFFDLVTKQDLKLTNFRELLVYIHDCRESQETSLRNHRHKLSPQLKKILEDFGVDNLDSEINGQHLPSLDNLLIENCPLYWVKRFIELGNKNVLRENLEKYNLGYSGIYWFSELDSIRQSVTPRTEHGTIFLMQSYGLAQELRHEEYVFLMDQVKNHTWDHRQVTAVVDRLLINAQGDYSRYMGEKDKVELLSELRVTFTEESIKELVFRICSHGISWEQLQLIRSTSLASWQFLCWLDQSAPHGGIRILARSFLGDFISENSLRYESNIALATYSECKNVSRYKSLMNQKTSQAWKTICYYFNHRMKFHEKFEDIEETYLNRDDEGYN</sequence>
<dbReference type="AlphaFoldDB" id="Q5L658"/>
<protein>
    <submittedName>
        <fullName evidence="2">Inner membrane protein</fullName>
    </submittedName>
</protein>
<keyword evidence="1" id="KW-0812">Transmembrane</keyword>
<evidence type="ECO:0000256" key="1">
    <source>
        <dbReference type="SAM" id="Phobius"/>
    </source>
</evidence>
<reference evidence="2 3" key="1">
    <citation type="journal article" date="2005" name="Genome Res.">
        <title>The Chlamydophila abortus genome sequence reveals an array of variable proteins that contribute to interspecies variation.</title>
        <authorList>
            <person name="Thomson N.R."/>
            <person name="Yeats C."/>
            <person name="Bell K."/>
            <person name="Holden M.T.G."/>
            <person name="Bentley S.D."/>
            <person name="Livingstone M."/>
            <person name="Cerdeno-Tarraga A.M."/>
            <person name="Harris B."/>
            <person name="Doggett J."/>
            <person name="Ormond D."/>
            <person name="Mungal K."/>
            <person name="Clarke K."/>
            <person name="Feltwell T."/>
            <person name="Hance Z."/>
            <person name="Sanders M."/>
            <person name="Quail M.A."/>
            <person name="Price C."/>
            <person name="Parkhill J."/>
            <person name="Longbottom D."/>
        </authorList>
    </citation>
    <scope>NUCLEOTIDE SEQUENCE [LARGE SCALE GENOMIC DNA]</scope>
    <source>
        <strain evidence="3">DSM 27085 / S26/3</strain>
    </source>
</reference>
<keyword evidence="1" id="KW-0472">Membrane</keyword>
<dbReference type="Proteomes" id="UP000001012">
    <property type="component" value="Chromosome"/>
</dbReference>
<evidence type="ECO:0000313" key="2">
    <source>
        <dbReference type="EMBL" id="CAH63873.1"/>
    </source>
</evidence>
<feature type="transmembrane region" description="Helical" evidence="1">
    <location>
        <begin position="59"/>
        <end position="82"/>
    </location>
</feature>
<name>Q5L658_CHLAB</name>
<accession>Q5L658</accession>
<organism evidence="2 3">
    <name type="scientific">Chlamydia abortus (strain DSM 27085 / S26/3)</name>
    <name type="common">Chlamydophila abortus</name>
    <dbReference type="NCBI Taxonomy" id="218497"/>
    <lineage>
        <taxon>Bacteria</taxon>
        <taxon>Pseudomonadati</taxon>
        <taxon>Chlamydiota</taxon>
        <taxon>Chlamydiia</taxon>
        <taxon>Chlamydiales</taxon>
        <taxon>Chlamydiaceae</taxon>
        <taxon>Chlamydia/Chlamydophila group</taxon>
        <taxon>Chlamydia</taxon>
    </lineage>
</organism>
<proteinExistence type="predicted"/>
<dbReference type="KEGG" id="cab:CAB420"/>
<keyword evidence="1" id="KW-1133">Transmembrane helix</keyword>
<dbReference type="EMBL" id="CR848038">
    <property type="protein sequence ID" value="CAH63873.1"/>
    <property type="molecule type" value="Genomic_DNA"/>
</dbReference>
<dbReference type="Pfam" id="PF07146">
    <property type="entry name" value="DUF1389"/>
    <property type="match status" value="1"/>
</dbReference>
<feature type="transmembrane region" description="Helical" evidence="1">
    <location>
        <begin position="32"/>
        <end position="53"/>
    </location>
</feature>